<gene>
    <name evidence="2" type="ORF">METZ01_LOCUS472837</name>
</gene>
<dbReference type="Gene3D" id="3.10.450.50">
    <property type="match status" value="1"/>
</dbReference>
<dbReference type="Pfam" id="PF13577">
    <property type="entry name" value="SnoaL_4"/>
    <property type="match status" value="1"/>
</dbReference>
<organism evidence="2">
    <name type="scientific">marine metagenome</name>
    <dbReference type="NCBI Taxonomy" id="408172"/>
    <lineage>
        <taxon>unclassified sequences</taxon>
        <taxon>metagenomes</taxon>
        <taxon>ecological metagenomes</taxon>
    </lineage>
</organism>
<sequence>MTPKRFINVLPILLALSIAPLTVTAQDLTHLQARLEIAEQLTQYSYRWDSKDAKGFAELFTDDAVIERWGNGELIRGSRRFGRQAIYEYAKTSHEGRLADRQTRHHMSGLIFIELSENTA</sequence>
<evidence type="ECO:0000259" key="1">
    <source>
        <dbReference type="Pfam" id="PF13577"/>
    </source>
</evidence>
<reference evidence="2" key="1">
    <citation type="submission" date="2018-05" db="EMBL/GenBank/DDBJ databases">
        <authorList>
            <person name="Lanie J.A."/>
            <person name="Ng W.-L."/>
            <person name="Kazmierczak K.M."/>
            <person name="Andrzejewski T.M."/>
            <person name="Davidsen T.M."/>
            <person name="Wayne K.J."/>
            <person name="Tettelin H."/>
            <person name="Glass J.I."/>
            <person name="Rusch D."/>
            <person name="Podicherti R."/>
            <person name="Tsui H.-C.T."/>
            <person name="Winkler M.E."/>
        </authorList>
    </citation>
    <scope>NUCLEOTIDE SEQUENCE</scope>
</reference>
<feature type="domain" description="SnoaL-like" evidence="1">
    <location>
        <begin position="30"/>
        <end position="110"/>
    </location>
</feature>
<protein>
    <recommendedName>
        <fullName evidence="1">SnoaL-like domain-containing protein</fullName>
    </recommendedName>
</protein>
<proteinExistence type="predicted"/>
<dbReference type="InterPro" id="IPR037401">
    <property type="entry name" value="SnoaL-like"/>
</dbReference>
<dbReference type="EMBL" id="UINC01200894">
    <property type="protein sequence ID" value="SVE19983.1"/>
    <property type="molecule type" value="Genomic_DNA"/>
</dbReference>
<dbReference type="InterPro" id="IPR032710">
    <property type="entry name" value="NTF2-like_dom_sf"/>
</dbReference>
<evidence type="ECO:0000313" key="2">
    <source>
        <dbReference type="EMBL" id="SVE19983.1"/>
    </source>
</evidence>
<dbReference type="SUPFAM" id="SSF54427">
    <property type="entry name" value="NTF2-like"/>
    <property type="match status" value="1"/>
</dbReference>
<name>A0A383BJK1_9ZZZZ</name>
<feature type="non-terminal residue" evidence="2">
    <location>
        <position position="120"/>
    </location>
</feature>
<accession>A0A383BJK1</accession>
<dbReference type="AlphaFoldDB" id="A0A383BJK1"/>